<dbReference type="InterPro" id="IPR013128">
    <property type="entry name" value="Peptidase_C1A"/>
</dbReference>
<evidence type="ECO:0000313" key="6">
    <source>
        <dbReference type="EMBL" id="CCO16607.1"/>
    </source>
</evidence>
<sequence length="829" mass="91033">MKKAMLCAGVISAVTVANTNNGVSAATASSLSLKHNVKQNQGGGKERVLSGKKNEAAHSSGDLQKQKSSSSEGDDVASLSFGGGKKRAQQQQQQQQHFEQQQLQHREGMNTHLETKKAPLPSSFVVENHDFDGRNGVGEKAEEEEEDSKNGASAEKTRIGERQQQLAGVDENEHKHKQNFVEFMRAHDKNYCPENKPSEIEKPCSESIKREKIFETNLLKMNQHNAKSGKAFGMRVTEFADLTQEEFIAKHLTYKSWKKEQMEIAANRAGRQPDDPKVEIPAEAEKSFEKAFGKLEKAVEDESVNAPTLESKQSLVVEEAEKQNANKDNNNDNNDNNQQQPNQQQQQQNQDARKDAAVKQNNNNNKDANRIINEAKEGHHESHASSDDDNSYENIIGEMFTSDEDVDSSSSSVGDDEYSSSTSLPNDRASLLGVDNYPEEFSWTDPPEGWPRDLVGEVHDQRDTCASCWAFVSADSIAARAAVMTKDDIVILSVKQLMNCDSRDHGCNTGNMYTAYMYVDESGGIASKDKYDSVLSSSGLSFTEEDQDEMQCMENVEKKWTTPGMCDIAQTEGNDALMKAIYEKGPVAIGINANNLQMYDEGVIKFDDCGPAGRGIASINHAALVVGWGIDHKYGDTPYWLVKNSYGTSFGEDGYFKLERGPKGPVTLNENQYDENGFSTCGLLFESVYPVVRHADDDGGAELGSDETCTTGSYYKREYRRDPSKNPGVASTSSAALSSQLGEAIANGKETITELDMIKMWDEQMRDTLPSGKEFTGVAPLAGAMAATLAVVAGIARKARKLSAANKFVDQNAGEYSPLLMNKAVVSTQ</sequence>
<dbReference type="Pfam" id="PF08246">
    <property type="entry name" value="Inhibitor_I29"/>
    <property type="match status" value="1"/>
</dbReference>
<organism evidence="6 7">
    <name type="scientific">Bathycoccus prasinos</name>
    <dbReference type="NCBI Taxonomy" id="41875"/>
    <lineage>
        <taxon>Eukaryota</taxon>
        <taxon>Viridiplantae</taxon>
        <taxon>Chlorophyta</taxon>
        <taxon>Mamiellophyceae</taxon>
        <taxon>Mamiellales</taxon>
        <taxon>Bathycoccaceae</taxon>
        <taxon>Bathycoccus</taxon>
    </lineage>
</organism>
<feature type="compositionally biased region" description="Low complexity" evidence="2">
    <location>
        <begin position="326"/>
        <end position="350"/>
    </location>
</feature>
<feature type="compositionally biased region" description="Basic and acidic residues" evidence="2">
    <location>
        <begin position="127"/>
        <end position="140"/>
    </location>
</feature>
<feature type="compositionally biased region" description="Low complexity" evidence="2">
    <location>
        <begin position="408"/>
        <end position="423"/>
    </location>
</feature>
<dbReference type="InterPro" id="IPR000668">
    <property type="entry name" value="Peptidase_C1A_C"/>
</dbReference>
<dbReference type="OrthoDB" id="497987at2759"/>
<dbReference type="STRING" id="41875.K8EER0"/>
<feature type="region of interest" description="Disordered" evidence="2">
    <location>
        <begin position="36"/>
        <end position="104"/>
    </location>
</feature>
<dbReference type="RefSeq" id="XP_007513049.1">
    <property type="nucleotide sequence ID" value="XM_007512987.1"/>
</dbReference>
<feature type="compositionally biased region" description="Basic and acidic residues" evidence="2">
    <location>
        <begin position="44"/>
        <end position="56"/>
    </location>
</feature>
<dbReference type="Gene3D" id="3.90.70.10">
    <property type="entry name" value="Cysteine proteinases"/>
    <property type="match status" value="1"/>
</dbReference>
<dbReference type="GeneID" id="19015967"/>
<feature type="region of interest" description="Disordered" evidence="2">
    <location>
        <begin position="402"/>
        <end position="431"/>
    </location>
</feature>
<dbReference type="EMBL" id="FO082274">
    <property type="protein sequence ID" value="CCO16607.1"/>
    <property type="molecule type" value="Genomic_DNA"/>
</dbReference>
<evidence type="ECO:0000256" key="2">
    <source>
        <dbReference type="SAM" id="MobiDB-lite"/>
    </source>
</evidence>
<dbReference type="KEGG" id="bpg:Bathy05g04640"/>
<comment type="similarity">
    <text evidence="1">Belongs to the peptidase C1 family.</text>
</comment>
<dbReference type="SUPFAM" id="SSF54001">
    <property type="entry name" value="Cysteine proteinases"/>
    <property type="match status" value="2"/>
</dbReference>
<feature type="region of interest" description="Disordered" evidence="2">
    <location>
        <begin position="117"/>
        <end position="172"/>
    </location>
</feature>
<dbReference type="PRINTS" id="PR00705">
    <property type="entry name" value="PAPAIN"/>
</dbReference>
<keyword evidence="3" id="KW-0472">Membrane</keyword>
<feature type="domain" description="Peptidase C1A papain C-terminal" evidence="4">
    <location>
        <begin position="437"/>
        <end position="691"/>
    </location>
</feature>
<gene>
    <name evidence="6" type="ORF">Bathy05g04640</name>
</gene>
<feature type="compositionally biased region" description="Low complexity" evidence="2">
    <location>
        <begin position="89"/>
        <end position="103"/>
    </location>
</feature>
<feature type="domain" description="Cathepsin propeptide inhibitor" evidence="5">
    <location>
        <begin position="180"/>
        <end position="247"/>
    </location>
</feature>
<dbReference type="SMART" id="SM00645">
    <property type="entry name" value="Pept_C1"/>
    <property type="match status" value="1"/>
</dbReference>
<dbReference type="Proteomes" id="UP000198341">
    <property type="component" value="Chromosome 5"/>
</dbReference>
<keyword evidence="7" id="KW-1185">Reference proteome</keyword>
<evidence type="ECO:0000256" key="3">
    <source>
        <dbReference type="SAM" id="Phobius"/>
    </source>
</evidence>
<dbReference type="GO" id="GO:0008234">
    <property type="term" value="F:cysteine-type peptidase activity"/>
    <property type="evidence" value="ECO:0007669"/>
    <property type="project" value="InterPro"/>
</dbReference>
<protein>
    <submittedName>
        <fullName evidence="6">Cathepsin</fullName>
    </submittedName>
</protein>
<dbReference type="InterPro" id="IPR013201">
    <property type="entry name" value="Prot_inhib_I29"/>
</dbReference>
<evidence type="ECO:0000259" key="5">
    <source>
        <dbReference type="SMART" id="SM00848"/>
    </source>
</evidence>
<dbReference type="InterPro" id="IPR038765">
    <property type="entry name" value="Papain-like_cys_pep_sf"/>
</dbReference>
<reference evidence="6 7" key="1">
    <citation type="submission" date="2011-10" db="EMBL/GenBank/DDBJ databases">
        <authorList>
            <person name="Genoscope - CEA"/>
        </authorList>
    </citation>
    <scope>NUCLEOTIDE SEQUENCE [LARGE SCALE GENOMIC DNA]</scope>
    <source>
        <strain evidence="6 7">RCC 1105</strain>
    </source>
</reference>
<feature type="region of interest" description="Disordered" evidence="2">
    <location>
        <begin position="322"/>
        <end position="368"/>
    </location>
</feature>
<dbReference type="CDD" id="cd02248">
    <property type="entry name" value="Peptidase_C1A"/>
    <property type="match status" value="1"/>
</dbReference>
<proteinExistence type="inferred from homology"/>
<dbReference type="AlphaFoldDB" id="K8EER0"/>
<dbReference type="SMART" id="SM00848">
    <property type="entry name" value="Inhibitor_I29"/>
    <property type="match status" value="1"/>
</dbReference>
<dbReference type="PANTHER" id="PTHR12411">
    <property type="entry name" value="CYSTEINE PROTEASE FAMILY C1-RELATED"/>
    <property type="match status" value="1"/>
</dbReference>
<name>K8EER0_9CHLO</name>
<dbReference type="eggNOG" id="KOG1542">
    <property type="taxonomic scope" value="Eukaryota"/>
</dbReference>
<evidence type="ECO:0000313" key="7">
    <source>
        <dbReference type="Proteomes" id="UP000198341"/>
    </source>
</evidence>
<keyword evidence="3" id="KW-1133">Transmembrane helix</keyword>
<evidence type="ECO:0000256" key="1">
    <source>
        <dbReference type="ARBA" id="ARBA00008455"/>
    </source>
</evidence>
<dbReference type="Gene3D" id="1.10.287.2250">
    <property type="match status" value="1"/>
</dbReference>
<dbReference type="InterPro" id="IPR039417">
    <property type="entry name" value="Peptidase_C1A_papain-like"/>
</dbReference>
<feature type="compositionally biased region" description="Polar residues" evidence="2">
    <location>
        <begin position="61"/>
        <end position="71"/>
    </location>
</feature>
<dbReference type="GO" id="GO:0006508">
    <property type="term" value="P:proteolysis"/>
    <property type="evidence" value="ECO:0007669"/>
    <property type="project" value="InterPro"/>
</dbReference>
<dbReference type="Pfam" id="PF00112">
    <property type="entry name" value="Peptidase_C1"/>
    <property type="match status" value="1"/>
</dbReference>
<feature type="transmembrane region" description="Helical" evidence="3">
    <location>
        <begin position="775"/>
        <end position="796"/>
    </location>
</feature>
<accession>K8EER0</accession>
<keyword evidence="3" id="KW-0812">Transmembrane</keyword>
<evidence type="ECO:0000259" key="4">
    <source>
        <dbReference type="SMART" id="SM00645"/>
    </source>
</evidence>